<dbReference type="EMBL" id="LAZR01005595">
    <property type="protein sequence ID" value="KKM98630.1"/>
    <property type="molecule type" value="Genomic_DNA"/>
</dbReference>
<reference evidence="1" key="1">
    <citation type="journal article" date="2015" name="Nature">
        <title>Complex archaea that bridge the gap between prokaryotes and eukaryotes.</title>
        <authorList>
            <person name="Spang A."/>
            <person name="Saw J.H."/>
            <person name="Jorgensen S.L."/>
            <person name="Zaremba-Niedzwiedzka K."/>
            <person name="Martijn J."/>
            <person name="Lind A.E."/>
            <person name="van Eijk R."/>
            <person name="Schleper C."/>
            <person name="Guy L."/>
            <person name="Ettema T.J."/>
        </authorList>
    </citation>
    <scope>NUCLEOTIDE SEQUENCE</scope>
</reference>
<accession>A0A0F9PCA5</accession>
<gene>
    <name evidence="1" type="ORF">LCGC14_1155900</name>
</gene>
<name>A0A0F9PCA5_9ZZZZ</name>
<sequence length="74" mass="8901">MELLPVLPNDTSWEDFRFQQEVLSPIRQILHRARAAFAEKYKTLFPDALKEEIRFAYVSNCERVLDKIMDEEWL</sequence>
<dbReference type="AlphaFoldDB" id="A0A0F9PCA5"/>
<organism evidence="1">
    <name type="scientific">marine sediment metagenome</name>
    <dbReference type="NCBI Taxonomy" id="412755"/>
    <lineage>
        <taxon>unclassified sequences</taxon>
        <taxon>metagenomes</taxon>
        <taxon>ecological metagenomes</taxon>
    </lineage>
</organism>
<protein>
    <submittedName>
        <fullName evidence="1">Uncharacterized protein</fullName>
    </submittedName>
</protein>
<proteinExistence type="predicted"/>
<evidence type="ECO:0000313" key="1">
    <source>
        <dbReference type="EMBL" id="KKM98630.1"/>
    </source>
</evidence>
<comment type="caution">
    <text evidence="1">The sequence shown here is derived from an EMBL/GenBank/DDBJ whole genome shotgun (WGS) entry which is preliminary data.</text>
</comment>